<reference evidence="2" key="1">
    <citation type="journal article" date="2007" name="Nature">
        <title>The grapevine genome sequence suggests ancestral hexaploidization in major angiosperm phyla.</title>
        <authorList>
            <consortium name="The French-Italian Public Consortium for Grapevine Genome Characterization."/>
            <person name="Jaillon O."/>
            <person name="Aury J.-M."/>
            <person name="Noel B."/>
            <person name="Policriti A."/>
            <person name="Clepet C."/>
            <person name="Casagrande A."/>
            <person name="Choisne N."/>
            <person name="Aubourg S."/>
            <person name="Vitulo N."/>
            <person name="Jubin C."/>
            <person name="Vezzi A."/>
            <person name="Legeai F."/>
            <person name="Hugueney P."/>
            <person name="Dasilva C."/>
            <person name="Horner D."/>
            <person name="Mica E."/>
            <person name="Jublot D."/>
            <person name="Poulain J."/>
            <person name="Bruyere C."/>
            <person name="Billault A."/>
            <person name="Segurens B."/>
            <person name="Gouyvenoux M."/>
            <person name="Ugarte E."/>
            <person name="Cattonaro F."/>
            <person name="Anthouard V."/>
            <person name="Vico V."/>
            <person name="Del Fabbro C."/>
            <person name="Alaux M."/>
            <person name="Di Gaspero G."/>
            <person name="Dumas V."/>
            <person name="Felice N."/>
            <person name="Paillard S."/>
            <person name="Juman I."/>
            <person name="Moroldo M."/>
            <person name="Scalabrin S."/>
            <person name="Canaguier A."/>
            <person name="Le Clainche I."/>
            <person name="Malacrida G."/>
            <person name="Durand E."/>
            <person name="Pesole G."/>
            <person name="Laucou V."/>
            <person name="Chatelet P."/>
            <person name="Merdinoglu D."/>
            <person name="Delledonne M."/>
            <person name="Pezzotti M."/>
            <person name="Lecharny A."/>
            <person name="Scarpelli C."/>
            <person name="Artiguenave F."/>
            <person name="Pe M.E."/>
            <person name="Valle G."/>
            <person name="Morgante M."/>
            <person name="Caboche M."/>
            <person name="Adam-Blondon A.-F."/>
            <person name="Weissenbach J."/>
            <person name="Quetier F."/>
            <person name="Wincker P."/>
        </authorList>
    </citation>
    <scope>NUCLEOTIDE SEQUENCE [LARGE SCALE GENOMIC DNA]</scope>
    <source>
        <strain evidence="2">cv. Pinot noir / PN40024</strain>
    </source>
</reference>
<evidence type="ECO:0000313" key="2">
    <source>
        <dbReference type="Proteomes" id="UP000009183"/>
    </source>
</evidence>
<keyword evidence="2" id="KW-1185">Reference proteome</keyword>
<protein>
    <submittedName>
        <fullName evidence="1">Uncharacterized protein</fullName>
    </submittedName>
</protein>
<proteinExistence type="predicted"/>
<dbReference type="AlphaFoldDB" id="D7TNZ3"/>
<evidence type="ECO:0000313" key="1">
    <source>
        <dbReference type="EMBL" id="CBI32216.3"/>
    </source>
</evidence>
<dbReference type="Proteomes" id="UP000009183">
    <property type="component" value="Chromosome 13"/>
</dbReference>
<accession>D7TNZ3</accession>
<dbReference type="InParanoid" id="D7TNZ3"/>
<name>D7TNZ3_VITVI</name>
<dbReference type="EMBL" id="FN596004">
    <property type="protein sequence ID" value="CBI32216.3"/>
    <property type="molecule type" value="Genomic_DNA"/>
</dbReference>
<organism evidence="1 2">
    <name type="scientific">Vitis vinifera</name>
    <name type="common">Grape</name>
    <dbReference type="NCBI Taxonomy" id="29760"/>
    <lineage>
        <taxon>Eukaryota</taxon>
        <taxon>Viridiplantae</taxon>
        <taxon>Streptophyta</taxon>
        <taxon>Embryophyta</taxon>
        <taxon>Tracheophyta</taxon>
        <taxon>Spermatophyta</taxon>
        <taxon>Magnoliopsida</taxon>
        <taxon>eudicotyledons</taxon>
        <taxon>Gunneridae</taxon>
        <taxon>Pentapetalae</taxon>
        <taxon>rosids</taxon>
        <taxon>Vitales</taxon>
        <taxon>Vitaceae</taxon>
        <taxon>Viteae</taxon>
        <taxon>Vitis</taxon>
    </lineage>
</organism>
<dbReference type="HOGENOM" id="CLU_3261567_0_0_1"/>
<sequence length="42" mass="4969">MICSLVNSILIFKYIFVLKDIYYQFKNFKCSLLFPPLVGDSF</sequence>
<dbReference type="PaxDb" id="29760-VIT_13s0101g00450.t01"/>
<gene>
    <name evidence="1" type="ordered locus">VIT_13s0101g00450</name>
</gene>